<evidence type="ECO:0000256" key="2">
    <source>
        <dbReference type="ARBA" id="ARBA00022692"/>
    </source>
</evidence>
<evidence type="ECO:0000256" key="3">
    <source>
        <dbReference type="ARBA" id="ARBA00022989"/>
    </source>
</evidence>
<comment type="subcellular location">
    <subcellularLocation>
        <location evidence="1">Membrane</location>
        <topology evidence="1">Multi-pass membrane protein</topology>
    </subcellularLocation>
</comment>
<evidence type="ECO:0000313" key="6">
    <source>
        <dbReference type="Proteomes" id="UP001652660"/>
    </source>
</evidence>
<evidence type="ECO:0000256" key="1">
    <source>
        <dbReference type="ARBA" id="ARBA00004141"/>
    </source>
</evidence>
<keyword evidence="3" id="KW-1133">Transmembrane helix</keyword>
<dbReference type="InterPro" id="IPR039421">
    <property type="entry name" value="Type_1_exporter"/>
</dbReference>
<dbReference type="PANTHER" id="PTHR24222:SF50">
    <property type="entry name" value="ABC TRANSPORTER B FAMILY MEMBER 9-LIKE ISOFORM X2"/>
    <property type="match status" value="1"/>
</dbReference>
<dbReference type="PROSITE" id="PS50929">
    <property type="entry name" value="ABC_TM1F"/>
    <property type="match status" value="1"/>
</dbReference>
<proteinExistence type="predicted"/>
<accession>A0ABM4VPG2</accession>
<evidence type="ECO:0000259" key="5">
    <source>
        <dbReference type="PROSITE" id="PS50929"/>
    </source>
</evidence>
<dbReference type="GeneID" id="113709130"/>
<dbReference type="RefSeq" id="XP_071921397.1">
    <property type="nucleotide sequence ID" value="XM_072065296.1"/>
</dbReference>
<dbReference type="Proteomes" id="UP001652660">
    <property type="component" value="Chromosome 9c"/>
</dbReference>
<feature type="domain" description="ABC transmembrane type-1" evidence="5">
    <location>
        <begin position="1"/>
        <end position="61"/>
    </location>
</feature>
<evidence type="ECO:0000313" key="7">
    <source>
        <dbReference type="RefSeq" id="XP_071921397.1"/>
    </source>
</evidence>
<dbReference type="SUPFAM" id="SSF90123">
    <property type="entry name" value="ABC transporter transmembrane region"/>
    <property type="match status" value="1"/>
</dbReference>
<dbReference type="Pfam" id="PF00664">
    <property type="entry name" value="ABC_membrane"/>
    <property type="match status" value="1"/>
</dbReference>
<organism evidence="6 7">
    <name type="scientific">Coffea arabica</name>
    <name type="common">Arabian coffee</name>
    <dbReference type="NCBI Taxonomy" id="13443"/>
    <lineage>
        <taxon>Eukaryota</taxon>
        <taxon>Viridiplantae</taxon>
        <taxon>Streptophyta</taxon>
        <taxon>Embryophyta</taxon>
        <taxon>Tracheophyta</taxon>
        <taxon>Spermatophyta</taxon>
        <taxon>Magnoliopsida</taxon>
        <taxon>eudicotyledons</taxon>
        <taxon>Gunneridae</taxon>
        <taxon>Pentapetalae</taxon>
        <taxon>asterids</taxon>
        <taxon>lamiids</taxon>
        <taxon>Gentianales</taxon>
        <taxon>Rubiaceae</taxon>
        <taxon>Ixoroideae</taxon>
        <taxon>Gardenieae complex</taxon>
        <taxon>Bertiereae - Coffeeae clade</taxon>
        <taxon>Coffeeae</taxon>
        <taxon>Coffea</taxon>
    </lineage>
</organism>
<gene>
    <name evidence="7" type="primary">LOC113709130</name>
</gene>
<keyword evidence="4" id="KW-0472">Membrane</keyword>
<dbReference type="InterPro" id="IPR011527">
    <property type="entry name" value="ABC1_TM_dom"/>
</dbReference>
<dbReference type="Gene3D" id="1.20.1560.10">
    <property type="entry name" value="ABC transporter type 1, transmembrane domain"/>
    <property type="match status" value="1"/>
</dbReference>
<keyword evidence="6" id="KW-1185">Reference proteome</keyword>
<sequence>MRVSCWTITGERQASRLQGLYFETLLRQEIGYFDTEMTVGQALGMASSNAITIQDAMSEELTTRFPCLGIIDKGNQRESHASGELQLPCSVRECVREEITVQASSFTSSLESCGVILHLQPSVINITTITTAATTELRPTNPACVSKAERRKILQLLVV</sequence>
<protein>
    <recommendedName>
        <fullName evidence="5">ABC transmembrane type-1 domain-containing protein</fullName>
    </recommendedName>
</protein>
<dbReference type="InterPro" id="IPR036640">
    <property type="entry name" value="ABC1_TM_sf"/>
</dbReference>
<name>A0ABM4VPG2_COFAR</name>
<reference evidence="7" key="1">
    <citation type="submission" date="2025-08" db="UniProtKB">
        <authorList>
            <consortium name="RefSeq"/>
        </authorList>
    </citation>
    <scope>IDENTIFICATION</scope>
    <source>
        <tissue evidence="7">Leaves</tissue>
    </source>
</reference>
<dbReference type="PANTHER" id="PTHR24222">
    <property type="entry name" value="ABC TRANSPORTER B FAMILY"/>
    <property type="match status" value="1"/>
</dbReference>
<keyword evidence="2" id="KW-0812">Transmembrane</keyword>
<evidence type="ECO:0000256" key="4">
    <source>
        <dbReference type="ARBA" id="ARBA00023136"/>
    </source>
</evidence>